<dbReference type="InterPro" id="IPR005673">
    <property type="entry name" value="ABC_phos-bd_PstS"/>
</dbReference>
<dbReference type="CDD" id="cd13565">
    <property type="entry name" value="PBP2_PstS"/>
    <property type="match status" value="1"/>
</dbReference>
<dbReference type="PANTHER" id="PTHR42996:SF1">
    <property type="entry name" value="PHOSPHATE-BINDING PROTEIN PSTS"/>
    <property type="match status" value="1"/>
</dbReference>
<dbReference type="GO" id="GO:0043190">
    <property type="term" value="C:ATP-binding cassette (ABC) transporter complex"/>
    <property type="evidence" value="ECO:0007669"/>
    <property type="project" value="InterPro"/>
</dbReference>
<comment type="similarity">
    <text evidence="1 4">Belongs to the PstS family.</text>
</comment>
<dbReference type="AlphaFoldDB" id="A0A937RFA7"/>
<accession>A0A937RFA7</accession>
<evidence type="ECO:0000313" key="9">
    <source>
        <dbReference type="Proteomes" id="UP000604475"/>
    </source>
</evidence>
<feature type="binding site" evidence="5">
    <location>
        <begin position="61"/>
        <end position="63"/>
    </location>
    <ligand>
        <name>phosphate</name>
        <dbReference type="ChEBI" id="CHEBI:43474"/>
    </ligand>
</feature>
<feature type="binding site" evidence="5">
    <location>
        <position position="91"/>
    </location>
    <ligand>
        <name>phosphate</name>
        <dbReference type="ChEBI" id="CHEBI:43474"/>
    </ligand>
</feature>
<keyword evidence="2 4" id="KW-0813">Transport</keyword>
<dbReference type="Gene3D" id="3.40.190.10">
    <property type="entry name" value="Periplasmic binding protein-like II"/>
    <property type="match status" value="2"/>
</dbReference>
<dbReference type="GO" id="GO:0035435">
    <property type="term" value="P:phosphate ion transmembrane transport"/>
    <property type="evidence" value="ECO:0007669"/>
    <property type="project" value="InterPro"/>
</dbReference>
<dbReference type="Proteomes" id="UP000604475">
    <property type="component" value="Unassembled WGS sequence"/>
</dbReference>
<feature type="chain" id="PRO_5036906760" description="Phosphate-binding protein" evidence="6">
    <location>
        <begin position="23"/>
        <end position="373"/>
    </location>
</feature>
<dbReference type="InterPro" id="IPR024370">
    <property type="entry name" value="PBP_domain"/>
</dbReference>
<dbReference type="PANTHER" id="PTHR42996">
    <property type="entry name" value="PHOSPHATE-BINDING PROTEIN PSTS"/>
    <property type="match status" value="1"/>
</dbReference>
<comment type="caution">
    <text evidence="8">The sequence shown here is derived from an EMBL/GenBank/DDBJ whole genome shotgun (WGS) entry which is preliminary data.</text>
</comment>
<dbReference type="SUPFAM" id="SSF53850">
    <property type="entry name" value="Periplasmic binding protein-like II"/>
    <property type="match status" value="1"/>
</dbReference>
<dbReference type="PROSITE" id="PS51257">
    <property type="entry name" value="PROKAR_LIPOPROTEIN"/>
    <property type="match status" value="1"/>
</dbReference>
<evidence type="ECO:0000259" key="7">
    <source>
        <dbReference type="Pfam" id="PF12849"/>
    </source>
</evidence>
<reference evidence="8" key="1">
    <citation type="submission" date="2020-12" db="EMBL/GenBank/DDBJ databases">
        <title>Genomic characterization of non-nitrogen-fixing Frankia strains.</title>
        <authorList>
            <person name="Carlos-Shanley C."/>
            <person name="Guerra T."/>
            <person name="Hahn D."/>
        </authorList>
    </citation>
    <scope>NUCLEOTIDE SEQUENCE</scope>
    <source>
        <strain evidence="8">CN6</strain>
    </source>
</reference>
<evidence type="ECO:0000256" key="2">
    <source>
        <dbReference type="ARBA" id="ARBA00022448"/>
    </source>
</evidence>
<feature type="binding site" evidence="5">
    <location>
        <position position="109"/>
    </location>
    <ligand>
        <name>phosphate</name>
        <dbReference type="ChEBI" id="CHEBI:43474"/>
    </ligand>
</feature>
<evidence type="ECO:0000256" key="5">
    <source>
        <dbReference type="PIRSR" id="PIRSR002756-1"/>
    </source>
</evidence>
<dbReference type="EMBL" id="JAEACQ010000260">
    <property type="protein sequence ID" value="MBL7631098.1"/>
    <property type="molecule type" value="Genomic_DNA"/>
</dbReference>
<evidence type="ECO:0000256" key="6">
    <source>
        <dbReference type="SAM" id="SignalP"/>
    </source>
</evidence>
<evidence type="ECO:0000256" key="3">
    <source>
        <dbReference type="ARBA" id="ARBA00022592"/>
    </source>
</evidence>
<organism evidence="8 9">
    <name type="scientific">Frankia nepalensis</name>
    <dbReference type="NCBI Taxonomy" id="1836974"/>
    <lineage>
        <taxon>Bacteria</taxon>
        <taxon>Bacillati</taxon>
        <taxon>Actinomycetota</taxon>
        <taxon>Actinomycetes</taxon>
        <taxon>Frankiales</taxon>
        <taxon>Frankiaceae</taxon>
        <taxon>Frankia</taxon>
    </lineage>
</organism>
<sequence length="373" mass="37440">MKGKRRLTAVLGIALVALLGVAACGPDDDTDTPDAATTSAGATAEGSAIECATGSINGSGSSAQKNAMDEWVTAYEVTCPGADINYQATSSGAGRQAFINRQVDFAGSDSAIKDDQETSAAARCTGGTVVDLPMVVGPVAIVYNLSGVNSLKLSPSTIARIFSGAVTRWNDPAITAENAGVSLPDVAIASVHRSDSSGTTDNFTKFLTGAGGADWTFGSGSDWKAPGGRGAQGSEGLTATVKSTEGAIGYVELSYAENAGLSAVAVRNAAGEYVDVSSDAASKGLSSAKIGEGADLVLTFDYTTATPGAYPVYLVSYEIVCTAGIGENGALVKSFLAYTASEAGQASVADLGYAPLPPEVAARVQGVIATLTV</sequence>
<dbReference type="PIRSF" id="PIRSF002756">
    <property type="entry name" value="PstS"/>
    <property type="match status" value="1"/>
</dbReference>
<dbReference type="Pfam" id="PF12849">
    <property type="entry name" value="PBP_like_2"/>
    <property type="match status" value="1"/>
</dbReference>
<keyword evidence="9" id="KW-1185">Reference proteome</keyword>
<dbReference type="NCBIfam" id="TIGR00975">
    <property type="entry name" value="3a0107s03"/>
    <property type="match status" value="1"/>
</dbReference>
<evidence type="ECO:0000256" key="1">
    <source>
        <dbReference type="ARBA" id="ARBA00008725"/>
    </source>
</evidence>
<keyword evidence="3 4" id="KW-0592">Phosphate transport</keyword>
<dbReference type="RefSeq" id="WP_203003302.1">
    <property type="nucleotide sequence ID" value="NZ_JADWYU010000095.1"/>
</dbReference>
<evidence type="ECO:0000256" key="4">
    <source>
        <dbReference type="PIRNR" id="PIRNR002756"/>
    </source>
</evidence>
<feature type="binding site" evidence="5">
    <location>
        <begin position="197"/>
        <end position="199"/>
    </location>
    <ligand>
        <name>phosphate</name>
        <dbReference type="ChEBI" id="CHEBI:43474"/>
    </ligand>
</feature>
<keyword evidence="6" id="KW-0732">Signal</keyword>
<name>A0A937RFA7_9ACTN</name>
<feature type="domain" description="PBP" evidence="7">
    <location>
        <begin position="50"/>
        <end position="342"/>
    </location>
</feature>
<dbReference type="GO" id="GO:0042301">
    <property type="term" value="F:phosphate ion binding"/>
    <property type="evidence" value="ECO:0007669"/>
    <property type="project" value="InterPro"/>
</dbReference>
<proteinExistence type="inferred from homology"/>
<evidence type="ECO:0000313" key="8">
    <source>
        <dbReference type="EMBL" id="MBL7631098.1"/>
    </source>
</evidence>
<protein>
    <recommendedName>
        <fullName evidence="4">Phosphate-binding protein</fullName>
    </recommendedName>
</protein>
<dbReference type="InterPro" id="IPR050962">
    <property type="entry name" value="Phosphate-bind_PstS"/>
</dbReference>
<feature type="signal peptide" evidence="6">
    <location>
        <begin position="1"/>
        <end position="22"/>
    </location>
</feature>
<gene>
    <name evidence="8" type="primary">pstS</name>
    <name evidence="8" type="ORF">I7412_28845</name>
</gene>